<dbReference type="CDD" id="cd06567">
    <property type="entry name" value="Peptidase_S41"/>
    <property type="match status" value="1"/>
</dbReference>
<accession>A0ABS8A009</accession>
<feature type="chain" id="PRO_5046504829" evidence="1">
    <location>
        <begin position="24"/>
        <end position="347"/>
    </location>
</feature>
<dbReference type="Gene3D" id="3.90.226.10">
    <property type="entry name" value="2-enoyl-CoA Hydratase, Chain A, domain 1"/>
    <property type="match status" value="1"/>
</dbReference>
<keyword evidence="1" id="KW-0732">Signal</keyword>
<organism evidence="3 4">
    <name type="scientific">Chryseobacterium tagetis</name>
    <dbReference type="NCBI Taxonomy" id="2801334"/>
    <lineage>
        <taxon>Bacteria</taxon>
        <taxon>Pseudomonadati</taxon>
        <taxon>Bacteroidota</taxon>
        <taxon>Flavobacteriia</taxon>
        <taxon>Flavobacteriales</taxon>
        <taxon>Weeksellaceae</taxon>
        <taxon>Chryseobacterium group</taxon>
        <taxon>Chryseobacterium</taxon>
    </lineage>
</organism>
<evidence type="ECO:0000313" key="3">
    <source>
        <dbReference type="EMBL" id="MCA6067331.1"/>
    </source>
</evidence>
<evidence type="ECO:0000256" key="1">
    <source>
        <dbReference type="SAM" id="SignalP"/>
    </source>
</evidence>
<dbReference type="Proteomes" id="UP000618240">
    <property type="component" value="Unassembled WGS sequence"/>
</dbReference>
<feature type="domain" description="Tail specific protease" evidence="2">
    <location>
        <begin position="108"/>
        <end position="322"/>
    </location>
</feature>
<feature type="signal peptide" evidence="1">
    <location>
        <begin position="1"/>
        <end position="23"/>
    </location>
</feature>
<dbReference type="Pfam" id="PF03572">
    <property type="entry name" value="Peptidase_S41"/>
    <property type="match status" value="1"/>
</dbReference>
<comment type="caution">
    <text evidence="3">The sequence shown here is derived from an EMBL/GenBank/DDBJ whole genome shotgun (WGS) entry which is preliminary data.</text>
</comment>
<evidence type="ECO:0000313" key="4">
    <source>
        <dbReference type="Proteomes" id="UP000618240"/>
    </source>
</evidence>
<keyword evidence="4" id="KW-1185">Reference proteome</keyword>
<dbReference type="InterPro" id="IPR029045">
    <property type="entry name" value="ClpP/crotonase-like_dom_sf"/>
</dbReference>
<protein>
    <submittedName>
        <fullName evidence="3">S41 family peptidase</fullName>
    </submittedName>
</protein>
<name>A0ABS8A009_9FLAO</name>
<proteinExistence type="predicted"/>
<gene>
    <name evidence="3" type="ORF">JI747_009105</name>
</gene>
<dbReference type="RefSeq" id="WP_225687916.1">
    <property type="nucleotide sequence ID" value="NZ_JAERSE020000002.1"/>
</dbReference>
<dbReference type="InterPro" id="IPR005151">
    <property type="entry name" value="Tail-specific_protease"/>
</dbReference>
<dbReference type="SUPFAM" id="SSF52096">
    <property type="entry name" value="ClpP/crotonase"/>
    <property type="match status" value="1"/>
</dbReference>
<sequence>MNKNIRLFVALLCIFGLSSTANAQKEKTSQDSIKVFYDKIFKSLEVAYLHRKDYDWKKLKVETFQNLNKAKDFKSSLQEIKGLLEKINADHSSVTYQGKTYGPVVNISKEMFSEEWQKKFAAKPGFEVKVLDGKFGYILMPHLSFDDFSAANVHKIAQPLYDQIAETKTKNKLEGWILDLRFNTGGNAAPMILALYDLLGDNIVWGVLDEDKKLKSSVKLNKGVYNEGYKNPAYINPNGELADTSKVAVITGVLTASAGEITALAFKGRSNTLFIGENTNGKTTSNMVVELPFNARMPLSLGYDCDRNGNYYKQITPDVLISKQDNFNDLLQDKNIQEAIKFFQKTT</sequence>
<dbReference type="EMBL" id="JAERSE020000002">
    <property type="protein sequence ID" value="MCA6067331.1"/>
    <property type="molecule type" value="Genomic_DNA"/>
</dbReference>
<dbReference type="SMART" id="SM00245">
    <property type="entry name" value="TSPc"/>
    <property type="match status" value="1"/>
</dbReference>
<evidence type="ECO:0000259" key="2">
    <source>
        <dbReference type="SMART" id="SM00245"/>
    </source>
</evidence>
<reference evidence="3 4" key="1">
    <citation type="submission" date="2021-09" db="EMBL/GenBank/DDBJ databases">
        <title>Genome sequencing and assembly of Chryseobacterium sp. RG1.</title>
        <authorList>
            <person name="Chhetri G."/>
        </authorList>
    </citation>
    <scope>NUCLEOTIDE SEQUENCE [LARGE SCALE GENOMIC DNA]</scope>
    <source>
        <strain evidence="3 4">RG1</strain>
    </source>
</reference>